<evidence type="ECO:0000256" key="8">
    <source>
        <dbReference type="SAM" id="MobiDB-lite"/>
    </source>
</evidence>
<accession>A0AA48I5U0</accession>
<feature type="domain" description="Clathrin/coatomer adaptor adaptin-like N-terminal" evidence="9">
    <location>
        <begin position="32"/>
        <end position="404"/>
    </location>
</feature>
<evidence type="ECO:0000256" key="4">
    <source>
        <dbReference type="ARBA" id="ARBA00022737"/>
    </source>
</evidence>
<evidence type="ECO:0000256" key="1">
    <source>
        <dbReference type="ARBA" id="ARBA00004308"/>
    </source>
</evidence>
<feature type="compositionally biased region" description="Acidic residues" evidence="8">
    <location>
        <begin position="705"/>
        <end position="717"/>
    </location>
</feature>
<dbReference type="SUPFAM" id="SSF48371">
    <property type="entry name" value="ARM repeat"/>
    <property type="match status" value="1"/>
</dbReference>
<reference evidence="10" key="1">
    <citation type="journal article" date="2023" name="BMC Genomics">
        <title>Chromosome-level genome assemblies of Cutaneotrichosporon spp. (Trichosporonales, Basidiomycota) reveal imbalanced evolution between nucleotide sequences and chromosome synteny.</title>
        <authorList>
            <person name="Kobayashi Y."/>
            <person name="Kayamori A."/>
            <person name="Aoki K."/>
            <person name="Shiwa Y."/>
            <person name="Matsutani M."/>
            <person name="Fujita N."/>
            <person name="Sugita T."/>
            <person name="Iwasaki W."/>
            <person name="Tanaka N."/>
            <person name="Takashima M."/>
        </authorList>
    </citation>
    <scope>NUCLEOTIDE SEQUENCE</scope>
    <source>
        <strain evidence="10">HIS019</strain>
    </source>
</reference>
<dbReference type="GO" id="GO:0005794">
    <property type="term" value="C:Golgi apparatus"/>
    <property type="evidence" value="ECO:0007669"/>
    <property type="project" value="UniProtKB-SubCell"/>
</dbReference>
<feature type="compositionally biased region" description="Acidic residues" evidence="8">
    <location>
        <begin position="780"/>
        <end position="790"/>
    </location>
</feature>
<feature type="compositionally biased region" description="Basic and acidic residues" evidence="8">
    <location>
        <begin position="728"/>
        <end position="740"/>
    </location>
</feature>
<comment type="subunit">
    <text evidence="7">Adaptor protein complex 3 (AP-3) is a heterotetramer.</text>
</comment>
<dbReference type="Gene3D" id="1.25.10.10">
    <property type="entry name" value="Leucine-rich Repeat Variant"/>
    <property type="match status" value="1"/>
</dbReference>
<dbReference type="PIRSF" id="PIRSF037092">
    <property type="entry name" value="AP3_complex_delta"/>
    <property type="match status" value="1"/>
</dbReference>
<evidence type="ECO:0000259" key="9">
    <source>
        <dbReference type="Pfam" id="PF01602"/>
    </source>
</evidence>
<feature type="compositionally biased region" description="Low complexity" evidence="8">
    <location>
        <begin position="833"/>
        <end position="854"/>
    </location>
</feature>
<dbReference type="InterPro" id="IPR017105">
    <property type="entry name" value="AP3_complex_dsu"/>
</dbReference>
<comment type="subcellular location">
    <subcellularLocation>
        <location evidence="1">Endomembrane system</location>
    </subcellularLocation>
    <subcellularLocation>
        <location evidence="7">Golgi apparatus</location>
    </subcellularLocation>
</comment>
<evidence type="ECO:0000313" key="11">
    <source>
        <dbReference type="Proteomes" id="UP001233271"/>
    </source>
</evidence>
<keyword evidence="4" id="KW-0677">Repeat</keyword>
<dbReference type="KEGG" id="ccac:CcaHIS019_0111080"/>
<proteinExistence type="inferred from homology"/>
<dbReference type="Pfam" id="PF01602">
    <property type="entry name" value="Adaptin_N"/>
    <property type="match status" value="2"/>
</dbReference>
<dbReference type="Proteomes" id="UP001233271">
    <property type="component" value="Chromosome 1"/>
</dbReference>
<feature type="region of interest" description="Disordered" evidence="8">
    <location>
        <begin position="629"/>
        <end position="651"/>
    </location>
</feature>
<evidence type="ECO:0000256" key="6">
    <source>
        <dbReference type="ARBA" id="ARBA00023136"/>
    </source>
</evidence>
<evidence type="ECO:0000256" key="7">
    <source>
        <dbReference type="PIRNR" id="PIRNR037092"/>
    </source>
</evidence>
<keyword evidence="5 7" id="KW-0653">Protein transport</keyword>
<feature type="region of interest" description="Disordered" evidence="8">
    <location>
        <begin position="705"/>
        <end position="918"/>
    </location>
</feature>
<keyword evidence="3 7" id="KW-0813">Transport</keyword>
<keyword evidence="6" id="KW-0472">Membrane</keyword>
<dbReference type="RefSeq" id="XP_060453656.1">
    <property type="nucleotide sequence ID" value="XM_060596688.1"/>
</dbReference>
<keyword evidence="7" id="KW-0333">Golgi apparatus</keyword>
<keyword evidence="11" id="KW-1185">Reference proteome</keyword>
<feature type="compositionally biased region" description="Basic residues" evidence="8">
    <location>
        <begin position="905"/>
        <end position="918"/>
    </location>
</feature>
<sequence>MFERTLQDLIRGLRAHKASSRAQEEAFLAEAMGEIRTELRGKDMSLKAEAVLKMCYLMMLYPIPPPTGFAFHVVEVMSSPRYHQKQLGYMAAPMAFTGETEEVVLTVNGIKKDLLSPHLPIPPLPLSSVAHLLGLSPSLAHTLHPDLLQLLTHSSARIRKRAVLCLLPCWEAYPDGLREGFPRVRERLLDEDQGVVGATVNVVMELARRQGGKNYVPLAPELFTILTSSSNNWMLIKVVKLFAILTPLEPRLVRKLLPPLTSLISSTSAISLLYECVRTCIVGGMLDPDRPEGDALARVCVDKLGGYLRDEGGDQNLRYIALLAMVNITPTHPHMVAEYQDEIMKSLDDADLSIRMRALELITAMVDRDNIQPIVDQLLTHLAPPEEPVHQSAVSALAALAAKTNGASSDPAVTAQNISFSHSYRLLLTQRLLDMISRDTYAHVTDFEWVVSVLVDVAYVSHVDLGSRIRDMLLDVVGRVKSVRGYAVRVLEKAVGDDDMRDRANERLSSCEAGLLEAAVWICGEYAGELTSPLSAMSNILPPSLPRSAPTLAVLSVQAEAKVFGHYAARASEEWSTEKHAEAKNVVASVRKGLLPFLSSRDIDIQERAVEFTQLLGFVDADLAKHVPPSSASSGIPGVDGGFESESKDGEPPYPKSLFLFQPLFTNHELNSVGYRAQEAVRIPEGLDLDAEIVPRGGFLEIEEDAASEAGEEEAEADLGTGGGAGMDELRRVLRDQERSRRGKKKKSEMTPEERTERRKRKAARRERAKNDPYYLYDEKDADAEDDVDDIPIVRLDDDLDAAGPSSPPKKSKTKEMRKPAAPPPDFDRAGEMPEGAAPAERASAAATKSGLAAVDLSSIAAPRGRYDEYTEGDDLPPREPGPSPPVDAAHGADVPADEAEVKVIKRKKKSKKPRAPA</sequence>
<comment type="similarity">
    <text evidence="2 7">Belongs to the adaptor complexes large subunit family.</text>
</comment>
<dbReference type="PANTHER" id="PTHR22781">
    <property type="entry name" value="DELTA ADAPTIN-RELATED"/>
    <property type="match status" value="1"/>
</dbReference>
<feature type="domain" description="Clathrin/coatomer adaptor adaptin-like N-terminal" evidence="9">
    <location>
        <begin position="424"/>
        <end position="616"/>
    </location>
</feature>
<dbReference type="InterPro" id="IPR016024">
    <property type="entry name" value="ARM-type_fold"/>
</dbReference>
<dbReference type="InterPro" id="IPR002553">
    <property type="entry name" value="Clathrin/coatomer_adapt-like_N"/>
</dbReference>
<dbReference type="PANTHER" id="PTHR22781:SF12">
    <property type="entry name" value="AP-3 COMPLEX SUBUNIT DELTA-1"/>
    <property type="match status" value="1"/>
</dbReference>
<dbReference type="AlphaFoldDB" id="A0AA48I5U0"/>
<dbReference type="GO" id="GO:0030123">
    <property type="term" value="C:AP-3 adaptor complex"/>
    <property type="evidence" value="ECO:0007669"/>
    <property type="project" value="InterPro"/>
</dbReference>
<feature type="compositionally biased region" description="Basic residues" evidence="8">
    <location>
        <begin position="758"/>
        <end position="768"/>
    </location>
</feature>
<dbReference type="EMBL" id="AP028212">
    <property type="protein sequence ID" value="BEI88390.1"/>
    <property type="molecule type" value="Genomic_DNA"/>
</dbReference>
<evidence type="ECO:0000256" key="2">
    <source>
        <dbReference type="ARBA" id="ARBA00006613"/>
    </source>
</evidence>
<protein>
    <recommendedName>
        <fullName evidence="7">AP-3 complex subunit delta</fullName>
    </recommendedName>
</protein>
<organism evidence="10 11">
    <name type="scientific">Cutaneotrichosporon cavernicola</name>
    <dbReference type="NCBI Taxonomy" id="279322"/>
    <lineage>
        <taxon>Eukaryota</taxon>
        <taxon>Fungi</taxon>
        <taxon>Dikarya</taxon>
        <taxon>Basidiomycota</taxon>
        <taxon>Agaricomycotina</taxon>
        <taxon>Tremellomycetes</taxon>
        <taxon>Trichosporonales</taxon>
        <taxon>Trichosporonaceae</taxon>
        <taxon>Cutaneotrichosporon</taxon>
    </lineage>
</organism>
<dbReference type="GO" id="GO:0006623">
    <property type="term" value="P:protein targeting to vacuole"/>
    <property type="evidence" value="ECO:0007669"/>
    <property type="project" value="TreeGrafter"/>
</dbReference>
<evidence type="ECO:0000313" key="10">
    <source>
        <dbReference type="EMBL" id="BEI88390.1"/>
    </source>
</evidence>
<comment type="function">
    <text evidence="7">Part of the AP-3 complex, an adaptor-related complex which is not clathrin-associated. The complex is associated with the Golgi region as well as more peripheral structures. It facilitates the budding of vesicles from the Golgi membrane.</text>
</comment>
<dbReference type="GO" id="GO:0010008">
    <property type="term" value="C:endosome membrane"/>
    <property type="evidence" value="ECO:0007669"/>
    <property type="project" value="TreeGrafter"/>
</dbReference>
<evidence type="ECO:0000256" key="5">
    <source>
        <dbReference type="ARBA" id="ARBA00022927"/>
    </source>
</evidence>
<dbReference type="GO" id="GO:0006896">
    <property type="term" value="P:Golgi to vacuole transport"/>
    <property type="evidence" value="ECO:0007669"/>
    <property type="project" value="TreeGrafter"/>
</dbReference>
<dbReference type="GeneID" id="85492261"/>
<dbReference type="InterPro" id="IPR011989">
    <property type="entry name" value="ARM-like"/>
</dbReference>
<feature type="compositionally biased region" description="Basic and acidic residues" evidence="8">
    <location>
        <begin position="748"/>
        <end position="757"/>
    </location>
</feature>
<name>A0AA48I5U0_9TREE</name>
<gene>
    <name evidence="10" type="primary">APL5</name>
    <name evidence="10" type="ORF">CcaverHIS019_0111080</name>
</gene>
<evidence type="ECO:0000256" key="3">
    <source>
        <dbReference type="ARBA" id="ARBA00022448"/>
    </source>
</evidence>